<dbReference type="GeneID" id="79825660"/>
<dbReference type="Gene3D" id="3.60.21.10">
    <property type="match status" value="1"/>
</dbReference>
<comment type="caution">
    <text evidence="2">The sequence shown here is derived from an EMBL/GenBank/DDBJ whole genome shotgun (WGS) entry which is preliminary data.</text>
</comment>
<evidence type="ECO:0000313" key="3">
    <source>
        <dbReference type="Proteomes" id="UP000294684"/>
    </source>
</evidence>
<keyword evidence="3" id="KW-1185">Reference proteome</keyword>
<proteinExistence type="predicted"/>
<name>A0A4R8MQ15_LEPME</name>
<dbReference type="GO" id="GO:0005737">
    <property type="term" value="C:cytoplasm"/>
    <property type="evidence" value="ECO:0007669"/>
    <property type="project" value="TreeGrafter"/>
</dbReference>
<reference evidence="2 3" key="1">
    <citation type="submission" date="2019-03" db="EMBL/GenBank/DDBJ databases">
        <title>Genomic Encyclopedia of Archaeal and Bacterial Type Strains, Phase II (KMG-II): from individual species to whole genera.</title>
        <authorList>
            <person name="Goeker M."/>
        </authorList>
    </citation>
    <scope>NUCLEOTIDE SEQUENCE [LARGE SCALE GENOMIC DNA]</scope>
    <source>
        <strain evidence="2 3">DSM 21537</strain>
    </source>
</reference>
<dbReference type="STRING" id="1193051.LEP1GSC017_3668"/>
<feature type="domain" description="Calcineurin-like phosphoesterase" evidence="1">
    <location>
        <begin position="17"/>
        <end position="177"/>
    </location>
</feature>
<dbReference type="Proteomes" id="UP000294684">
    <property type="component" value="Unassembled WGS sequence"/>
</dbReference>
<accession>A0A4R8MQ15</accession>
<dbReference type="SUPFAM" id="SSF56300">
    <property type="entry name" value="Metallo-dependent phosphatases"/>
    <property type="match status" value="1"/>
</dbReference>
<evidence type="ECO:0000259" key="1">
    <source>
        <dbReference type="Pfam" id="PF00149"/>
    </source>
</evidence>
<dbReference type="GO" id="GO:0016791">
    <property type="term" value="F:phosphatase activity"/>
    <property type="evidence" value="ECO:0007669"/>
    <property type="project" value="TreeGrafter"/>
</dbReference>
<evidence type="ECO:0000313" key="2">
    <source>
        <dbReference type="EMBL" id="TDY71340.1"/>
    </source>
</evidence>
<organism evidence="2 3">
    <name type="scientific">Leptospira meyeri</name>
    <dbReference type="NCBI Taxonomy" id="29508"/>
    <lineage>
        <taxon>Bacteria</taxon>
        <taxon>Pseudomonadati</taxon>
        <taxon>Spirochaetota</taxon>
        <taxon>Spirochaetia</taxon>
        <taxon>Leptospirales</taxon>
        <taxon>Leptospiraceae</taxon>
        <taxon>Leptospira</taxon>
    </lineage>
</organism>
<dbReference type="OrthoDB" id="9779903at2"/>
<dbReference type="Pfam" id="PF00149">
    <property type="entry name" value="Metallophos"/>
    <property type="match status" value="1"/>
</dbReference>
<dbReference type="AlphaFoldDB" id="A0A4R8MQ15"/>
<dbReference type="InterPro" id="IPR029052">
    <property type="entry name" value="Metallo-depent_PP-like"/>
</dbReference>
<dbReference type="RefSeq" id="WP_004789046.1">
    <property type="nucleotide sequence ID" value="NZ_SORO01000001.1"/>
</dbReference>
<gene>
    <name evidence="2" type="ORF">CLV96_0302</name>
</gene>
<dbReference type="PANTHER" id="PTHR42850">
    <property type="entry name" value="METALLOPHOSPHOESTERASE"/>
    <property type="match status" value="1"/>
</dbReference>
<dbReference type="InterPro" id="IPR004843">
    <property type="entry name" value="Calcineurin-like_PHP"/>
</dbReference>
<protein>
    <submittedName>
        <fullName evidence="2">Calcineurin-like phosphoesterase family protein</fullName>
    </submittedName>
</protein>
<dbReference type="EMBL" id="SORO01000001">
    <property type="protein sequence ID" value="TDY71340.1"/>
    <property type="molecule type" value="Genomic_DNA"/>
</dbReference>
<dbReference type="PANTHER" id="PTHR42850:SF4">
    <property type="entry name" value="ZINC-DEPENDENT ENDOPOLYPHOSPHATASE"/>
    <property type="match status" value="1"/>
</dbReference>
<dbReference type="InterPro" id="IPR050126">
    <property type="entry name" value="Ap4A_hydrolase"/>
</dbReference>
<sequence>MYEDKRISFQNLKAWIAIGDTHSNLNELSKLLVKIQRIGLGSYKLIFLGDYFHTNPDFGIFLKFLKNIEFNFELVIGNHDLEFFRSYSIIKNDSIKKAIFFRYFSLDIDLFNWFSTKLVSSIDTDSAFFSHSGISDSKNIEDQSLYDLTMSAFREDLNHMTNKLIVQGHIQMTEVTSFGNHWFIDTGWGYGGRLSSLIYPSLEIISSN</sequence>